<dbReference type="InterPro" id="IPR045042">
    <property type="entry name" value="YnaI-like"/>
</dbReference>
<dbReference type="SUPFAM" id="SSF82689">
    <property type="entry name" value="Mechanosensitive channel protein MscS (YggB), C-terminal domain"/>
    <property type="match status" value="1"/>
</dbReference>
<dbReference type="PANTHER" id="PTHR43634:SF2">
    <property type="entry name" value="LOW CONDUCTANCE MECHANOSENSITIVE CHANNEL YNAI"/>
    <property type="match status" value="1"/>
</dbReference>
<evidence type="ECO:0000259" key="8">
    <source>
        <dbReference type="Pfam" id="PF00924"/>
    </source>
</evidence>
<dbReference type="InterPro" id="IPR049278">
    <property type="entry name" value="MS_channel_C"/>
</dbReference>
<keyword evidence="12" id="KW-1185">Reference proteome</keyword>
<dbReference type="Gene3D" id="1.10.287.1260">
    <property type="match status" value="1"/>
</dbReference>
<dbReference type="AlphaFoldDB" id="A0A401US06"/>
<keyword evidence="4 7" id="KW-0812">Transmembrane</keyword>
<feature type="domain" description="Mechanosensitive ion channel transmembrane helices 2/3" evidence="10">
    <location>
        <begin position="154"/>
        <end position="194"/>
    </location>
</feature>
<comment type="similarity">
    <text evidence="2">Belongs to the MscS (TC 1.A.23) family.</text>
</comment>
<name>A0A401US06_9CLOT</name>
<feature type="transmembrane region" description="Helical" evidence="7">
    <location>
        <begin position="83"/>
        <end position="102"/>
    </location>
</feature>
<feature type="domain" description="Mechanosensitive ion channel MscS C-terminal" evidence="9">
    <location>
        <begin position="268"/>
        <end position="355"/>
    </location>
</feature>
<dbReference type="Proteomes" id="UP000287872">
    <property type="component" value="Unassembled WGS sequence"/>
</dbReference>
<feature type="transmembrane region" description="Helical" evidence="7">
    <location>
        <begin position="108"/>
        <end position="125"/>
    </location>
</feature>
<dbReference type="GO" id="GO:0005886">
    <property type="term" value="C:plasma membrane"/>
    <property type="evidence" value="ECO:0007669"/>
    <property type="project" value="UniProtKB-SubCell"/>
</dbReference>
<dbReference type="InterPro" id="IPR010920">
    <property type="entry name" value="LSM_dom_sf"/>
</dbReference>
<accession>A0A401US06</accession>
<dbReference type="Pfam" id="PF21088">
    <property type="entry name" value="MS_channel_1st"/>
    <property type="match status" value="1"/>
</dbReference>
<protein>
    <submittedName>
        <fullName evidence="11">Putative MscS family protein YhdY</fullName>
    </submittedName>
</protein>
<evidence type="ECO:0000256" key="5">
    <source>
        <dbReference type="ARBA" id="ARBA00022989"/>
    </source>
</evidence>
<keyword evidence="5 7" id="KW-1133">Transmembrane helix</keyword>
<evidence type="ECO:0000256" key="3">
    <source>
        <dbReference type="ARBA" id="ARBA00022475"/>
    </source>
</evidence>
<dbReference type="InterPro" id="IPR011066">
    <property type="entry name" value="MscS_channel_C_sf"/>
</dbReference>
<evidence type="ECO:0000256" key="4">
    <source>
        <dbReference type="ARBA" id="ARBA00022692"/>
    </source>
</evidence>
<dbReference type="SUPFAM" id="SSF82861">
    <property type="entry name" value="Mechanosensitive channel protein MscS (YggB), transmembrane region"/>
    <property type="match status" value="1"/>
</dbReference>
<comment type="caution">
    <text evidence="11">The sequence shown here is derived from an EMBL/GenBank/DDBJ whole genome shotgun (WGS) entry which is preliminary data.</text>
</comment>
<dbReference type="Gene3D" id="2.30.30.60">
    <property type="match status" value="1"/>
</dbReference>
<dbReference type="Pfam" id="PF21082">
    <property type="entry name" value="MS_channel_3rd"/>
    <property type="match status" value="1"/>
</dbReference>
<evidence type="ECO:0000256" key="1">
    <source>
        <dbReference type="ARBA" id="ARBA00004651"/>
    </source>
</evidence>
<evidence type="ECO:0000259" key="9">
    <source>
        <dbReference type="Pfam" id="PF21082"/>
    </source>
</evidence>
<evidence type="ECO:0000256" key="7">
    <source>
        <dbReference type="SAM" id="Phobius"/>
    </source>
</evidence>
<dbReference type="InterPro" id="IPR023408">
    <property type="entry name" value="MscS_beta-dom_sf"/>
</dbReference>
<evidence type="ECO:0000313" key="12">
    <source>
        <dbReference type="Proteomes" id="UP000287872"/>
    </source>
</evidence>
<feature type="transmembrane region" description="Helical" evidence="7">
    <location>
        <begin position="146"/>
        <end position="167"/>
    </location>
</feature>
<organism evidence="11 12">
    <name type="scientific">Clostridium tagluense</name>
    <dbReference type="NCBI Taxonomy" id="360422"/>
    <lineage>
        <taxon>Bacteria</taxon>
        <taxon>Bacillati</taxon>
        <taxon>Bacillota</taxon>
        <taxon>Clostridia</taxon>
        <taxon>Eubacteriales</taxon>
        <taxon>Clostridiaceae</taxon>
        <taxon>Clostridium</taxon>
    </lineage>
</organism>
<comment type="subcellular location">
    <subcellularLocation>
        <location evidence="1">Cell membrane</location>
        <topology evidence="1">Multi-pass membrane protein</topology>
    </subcellularLocation>
</comment>
<feature type="transmembrane region" description="Helical" evidence="7">
    <location>
        <begin position="173"/>
        <end position="193"/>
    </location>
</feature>
<dbReference type="Pfam" id="PF00924">
    <property type="entry name" value="MS_channel_2nd"/>
    <property type="match status" value="1"/>
</dbReference>
<evidence type="ECO:0000313" key="11">
    <source>
        <dbReference type="EMBL" id="GCD12330.1"/>
    </source>
</evidence>
<dbReference type="RefSeq" id="WP_233439882.1">
    <property type="nucleotide sequence ID" value="NZ_BHYK01000031.1"/>
</dbReference>
<dbReference type="GO" id="GO:0055085">
    <property type="term" value="P:transmembrane transport"/>
    <property type="evidence" value="ECO:0007669"/>
    <property type="project" value="InterPro"/>
</dbReference>
<sequence length="388" mass="44257">MFQSIVDFFVENRIRYVFTDMQSYKFQYVGIAIVVFALFVLLKKVFAKYVFKIILRLVNKTKFNADTKIVAAFQKPVTNFFEVLGFYFAFKILTRAGIPIKLITIDKFFSSAVIILITWGIYNLTGESSVLFERMHKAYDIKVDKILFPFMSKTLRLVVLALAVTIVAEKWGYNIQGFVAGLGLGGLAFALAAKDAAANIIAGVFIILDKPFTIGDWISNDSLEGSIEDISFRTTKIRAVDQSLIIVPNSKLTNEAVINFSRRGKRRVNFNLGLNYRTSREKLETCVESIRHMLENHSQINKEDILVRFDKFNSSSIDVLICFFTDTADFDEYFKIKEDVNFKIMDILQKQGVSMAFPSTSVYVESLPNTIEENFKLVDKAQKKKTSE</sequence>
<feature type="transmembrane region" description="Helical" evidence="7">
    <location>
        <begin position="26"/>
        <end position="46"/>
    </location>
</feature>
<dbReference type="PANTHER" id="PTHR43634">
    <property type="entry name" value="OW CONDUCTANCE MECHANOSENSITIVE CHANNEL"/>
    <property type="match status" value="1"/>
</dbReference>
<feature type="domain" description="Mechanosensitive ion channel MscS" evidence="8">
    <location>
        <begin position="197"/>
        <end position="262"/>
    </location>
</feature>
<dbReference type="EMBL" id="BHYK01000031">
    <property type="protein sequence ID" value="GCD12330.1"/>
    <property type="molecule type" value="Genomic_DNA"/>
</dbReference>
<keyword evidence="3" id="KW-1003">Cell membrane</keyword>
<dbReference type="SUPFAM" id="SSF50182">
    <property type="entry name" value="Sm-like ribonucleoproteins"/>
    <property type="match status" value="1"/>
</dbReference>
<evidence type="ECO:0000256" key="2">
    <source>
        <dbReference type="ARBA" id="ARBA00008017"/>
    </source>
</evidence>
<keyword evidence="6 7" id="KW-0472">Membrane</keyword>
<proteinExistence type="inferred from homology"/>
<evidence type="ECO:0000256" key="6">
    <source>
        <dbReference type="ARBA" id="ARBA00023136"/>
    </source>
</evidence>
<gene>
    <name evidence="11" type="primary">yhdY</name>
    <name evidence="11" type="ORF">Ctaglu_39530</name>
</gene>
<dbReference type="InterPro" id="IPR006685">
    <property type="entry name" value="MscS_channel_2nd"/>
</dbReference>
<dbReference type="Gene3D" id="3.30.70.100">
    <property type="match status" value="1"/>
</dbReference>
<dbReference type="InterPro" id="IPR049142">
    <property type="entry name" value="MS_channel_1st"/>
</dbReference>
<evidence type="ECO:0000259" key="10">
    <source>
        <dbReference type="Pfam" id="PF21088"/>
    </source>
</evidence>
<reference evidence="11 12" key="1">
    <citation type="submission" date="2018-11" db="EMBL/GenBank/DDBJ databases">
        <title>Genome sequencing and assembly of Clostridium tagluense strain A121.</title>
        <authorList>
            <person name="Murakami T."/>
            <person name="Segawa T."/>
            <person name="Shcherbakova V.A."/>
            <person name="Mori H."/>
            <person name="Yoshimura Y."/>
        </authorList>
    </citation>
    <scope>NUCLEOTIDE SEQUENCE [LARGE SCALE GENOMIC DNA]</scope>
    <source>
        <strain evidence="11 12">A121</strain>
    </source>
</reference>
<dbReference type="InterPro" id="IPR011014">
    <property type="entry name" value="MscS_channel_TM-2"/>
</dbReference>